<dbReference type="RefSeq" id="WP_282763404.1">
    <property type="nucleotide sequence ID" value="NZ_JASCTH010000019.1"/>
</dbReference>
<evidence type="ECO:0000313" key="3">
    <source>
        <dbReference type="EMBL" id="MDI6102368.1"/>
    </source>
</evidence>
<feature type="transmembrane region" description="Helical" evidence="2">
    <location>
        <begin position="49"/>
        <end position="68"/>
    </location>
</feature>
<accession>A0ABT6WRK6</accession>
<dbReference type="Proteomes" id="UP001241758">
    <property type="component" value="Unassembled WGS sequence"/>
</dbReference>
<reference evidence="3 4" key="1">
    <citation type="submission" date="2023-05" db="EMBL/GenBank/DDBJ databases">
        <title>Actinoplanes sp. NEAU-A12 genome sequencing.</title>
        <authorList>
            <person name="Wang Z.-S."/>
        </authorList>
    </citation>
    <scope>NUCLEOTIDE SEQUENCE [LARGE SCALE GENOMIC DNA]</scope>
    <source>
        <strain evidence="3 4">NEAU-A12</strain>
    </source>
</reference>
<organism evidence="3 4">
    <name type="scientific">Actinoplanes sandaracinus</name>
    <dbReference type="NCBI Taxonomy" id="3045177"/>
    <lineage>
        <taxon>Bacteria</taxon>
        <taxon>Bacillati</taxon>
        <taxon>Actinomycetota</taxon>
        <taxon>Actinomycetes</taxon>
        <taxon>Micromonosporales</taxon>
        <taxon>Micromonosporaceae</taxon>
        <taxon>Actinoplanes</taxon>
    </lineage>
</organism>
<keyword evidence="2" id="KW-0812">Transmembrane</keyword>
<evidence type="ECO:0000256" key="1">
    <source>
        <dbReference type="SAM" id="MobiDB-lite"/>
    </source>
</evidence>
<evidence type="ECO:0000256" key="2">
    <source>
        <dbReference type="SAM" id="Phobius"/>
    </source>
</evidence>
<comment type="caution">
    <text evidence="3">The sequence shown here is derived from an EMBL/GenBank/DDBJ whole genome shotgun (WGS) entry which is preliminary data.</text>
</comment>
<protein>
    <submittedName>
        <fullName evidence="3">Uncharacterized protein</fullName>
    </submittedName>
</protein>
<feature type="region of interest" description="Disordered" evidence="1">
    <location>
        <begin position="1"/>
        <end position="22"/>
    </location>
</feature>
<keyword evidence="4" id="KW-1185">Reference proteome</keyword>
<gene>
    <name evidence="3" type="ORF">QLQ12_27490</name>
</gene>
<keyword evidence="2" id="KW-0472">Membrane</keyword>
<feature type="transmembrane region" description="Helical" evidence="2">
    <location>
        <begin position="25"/>
        <end position="43"/>
    </location>
</feature>
<name>A0ABT6WRK6_9ACTN</name>
<evidence type="ECO:0000313" key="4">
    <source>
        <dbReference type="Proteomes" id="UP001241758"/>
    </source>
</evidence>
<keyword evidence="2" id="KW-1133">Transmembrane helix</keyword>
<sequence length="72" mass="7185">MSEIANNPAPDRPSGEPSGRGPDDVGRLLVVVNAALVGIPAAYAVSHSLAVTVLAAVLAVVLALACLARRNG</sequence>
<dbReference type="EMBL" id="JASCTH010000019">
    <property type="protein sequence ID" value="MDI6102368.1"/>
    <property type="molecule type" value="Genomic_DNA"/>
</dbReference>
<proteinExistence type="predicted"/>